<dbReference type="AlphaFoldDB" id="A0A926EBU9"/>
<proteinExistence type="predicted"/>
<keyword evidence="1" id="KW-0472">Membrane</keyword>
<keyword evidence="1" id="KW-1133">Transmembrane helix</keyword>
<feature type="domain" description="Nucleoside transporter/FeoB GTPase Gate" evidence="2">
    <location>
        <begin position="41"/>
        <end position="138"/>
    </location>
</feature>
<keyword evidence="1" id="KW-0812">Transmembrane</keyword>
<feature type="transmembrane region" description="Helical" evidence="1">
    <location>
        <begin position="36"/>
        <end position="56"/>
    </location>
</feature>
<dbReference type="InterPro" id="IPR011642">
    <property type="entry name" value="Gate_dom"/>
</dbReference>
<dbReference type="InterPro" id="IPR052549">
    <property type="entry name" value="SpmB"/>
</dbReference>
<evidence type="ECO:0000313" key="3">
    <source>
        <dbReference type="EMBL" id="MBC8571027.1"/>
    </source>
</evidence>
<protein>
    <submittedName>
        <fullName evidence="3">Spore maturation protein</fullName>
    </submittedName>
</protein>
<dbReference type="PANTHER" id="PTHR35793">
    <property type="entry name" value="INNER MEMBRANE PROTEIN YJIG"/>
    <property type="match status" value="1"/>
</dbReference>
<gene>
    <name evidence="3" type="ORF">H8709_09325</name>
</gene>
<dbReference type="Proteomes" id="UP000660861">
    <property type="component" value="Unassembled WGS sequence"/>
</dbReference>
<evidence type="ECO:0000259" key="2">
    <source>
        <dbReference type="Pfam" id="PF07670"/>
    </source>
</evidence>
<name>A0A926EBU9_9FIRM</name>
<dbReference type="EMBL" id="JACRTC010000006">
    <property type="protein sequence ID" value="MBC8571027.1"/>
    <property type="molecule type" value="Genomic_DNA"/>
</dbReference>
<accession>A0A926EBU9</accession>
<comment type="caution">
    <text evidence="3">The sequence shown here is derived from an EMBL/GenBank/DDBJ whole genome shotgun (WGS) entry which is preliminary data.</text>
</comment>
<keyword evidence="4" id="KW-1185">Reference proteome</keyword>
<feature type="transmembrane region" description="Helical" evidence="1">
    <location>
        <begin position="6"/>
        <end position="29"/>
    </location>
</feature>
<sequence>MSDYIIPAVIVIIIVYALIRGVKVFDVFIEGAKEGFGTAATVLPALIGLMTAIGMFKASGALDMLTAALRPVASLAQVPPEVVPLAIVRPISGSGALAVFQDILKTYGPDSLIGQVASVMQGSTETTFYTIAVYYGVTKVSRTRHTLVSSLTGDLTGFLMSALTVQLMLH</sequence>
<reference evidence="3" key="1">
    <citation type="submission" date="2020-08" db="EMBL/GenBank/DDBJ databases">
        <title>Genome public.</title>
        <authorList>
            <person name="Liu C."/>
            <person name="Sun Q."/>
        </authorList>
    </citation>
    <scope>NUCLEOTIDE SEQUENCE</scope>
    <source>
        <strain evidence="3">NSJ-54</strain>
    </source>
</reference>
<organism evidence="3 4">
    <name type="scientific">Zongyangia hominis</name>
    <dbReference type="NCBI Taxonomy" id="2763677"/>
    <lineage>
        <taxon>Bacteria</taxon>
        <taxon>Bacillati</taxon>
        <taxon>Bacillota</taxon>
        <taxon>Clostridia</taxon>
        <taxon>Eubacteriales</taxon>
        <taxon>Oscillospiraceae</taxon>
        <taxon>Zongyangia</taxon>
    </lineage>
</organism>
<evidence type="ECO:0000313" key="4">
    <source>
        <dbReference type="Proteomes" id="UP000660861"/>
    </source>
</evidence>
<dbReference type="GO" id="GO:0005886">
    <property type="term" value="C:plasma membrane"/>
    <property type="evidence" value="ECO:0007669"/>
    <property type="project" value="TreeGrafter"/>
</dbReference>
<dbReference type="Pfam" id="PF07670">
    <property type="entry name" value="Gate"/>
    <property type="match status" value="1"/>
</dbReference>
<dbReference type="PANTHER" id="PTHR35793:SF2">
    <property type="entry name" value="INNER MEMBRANE PROTEIN YJIG"/>
    <property type="match status" value="1"/>
</dbReference>
<evidence type="ECO:0000256" key="1">
    <source>
        <dbReference type="SAM" id="Phobius"/>
    </source>
</evidence>